<dbReference type="GO" id="GO:0005737">
    <property type="term" value="C:cytoplasm"/>
    <property type="evidence" value="ECO:0007669"/>
    <property type="project" value="UniProtKB-SubCell"/>
</dbReference>
<comment type="similarity">
    <text evidence="1 3">Belongs to the UreD family.</text>
</comment>
<accession>A0A4R2NK44</accession>
<keyword evidence="5" id="KW-1185">Reference proteome</keyword>
<comment type="subunit">
    <text evidence="3">UreD, UreF and UreG form a complex that acts as a GTP-hydrolysis-dependent molecular chaperone, activating the urease apoprotein by helping to assemble the nickel containing metallocenter of UreC. The UreE protein probably delivers the nickel.</text>
</comment>
<dbReference type="Pfam" id="PF01774">
    <property type="entry name" value="UreD"/>
    <property type="match status" value="1"/>
</dbReference>
<keyword evidence="3" id="KW-0996">Nickel insertion</keyword>
<comment type="subcellular location">
    <subcellularLocation>
        <location evidence="3">Cytoplasm</location>
    </subcellularLocation>
</comment>
<evidence type="ECO:0000256" key="3">
    <source>
        <dbReference type="HAMAP-Rule" id="MF_01384"/>
    </source>
</evidence>
<dbReference type="PANTHER" id="PTHR33643">
    <property type="entry name" value="UREASE ACCESSORY PROTEIN D"/>
    <property type="match status" value="1"/>
</dbReference>
<dbReference type="GO" id="GO:0016151">
    <property type="term" value="F:nickel cation binding"/>
    <property type="evidence" value="ECO:0007669"/>
    <property type="project" value="UniProtKB-UniRule"/>
</dbReference>
<protein>
    <recommendedName>
        <fullName evidence="3">Urease accessory protein UreD</fullName>
    </recommendedName>
</protein>
<dbReference type="HAMAP" id="MF_01384">
    <property type="entry name" value="UreD"/>
    <property type="match status" value="1"/>
</dbReference>
<name>A0A4R2NK44_9BACL</name>
<evidence type="ECO:0000256" key="1">
    <source>
        <dbReference type="ARBA" id="ARBA00007177"/>
    </source>
</evidence>
<dbReference type="InterPro" id="IPR002669">
    <property type="entry name" value="UreD"/>
</dbReference>
<evidence type="ECO:0000313" key="5">
    <source>
        <dbReference type="Proteomes" id="UP000295416"/>
    </source>
</evidence>
<comment type="function">
    <text evidence="3">Required for maturation of urease via the functional incorporation of the urease nickel metallocenter.</text>
</comment>
<organism evidence="4 5">
    <name type="scientific">Scopulibacillus darangshiensis</name>
    <dbReference type="NCBI Taxonomy" id="442528"/>
    <lineage>
        <taxon>Bacteria</taxon>
        <taxon>Bacillati</taxon>
        <taxon>Bacillota</taxon>
        <taxon>Bacilli</taxon>
        <taxon>Bacillales</taxon>
        <taxon>Sporolactobacillaceae</taxon>
        <taxon>Scopulibacillus</taxon>
    </lineage>
</organism>
<dbReference type="EMBL" id="SLXK01000038">
    <property type="protein sequence ID" value="TCP21949.1"/>
    <property type="molecule type" value="Genomic_DNA"/>
</dbReference>
<dbReference type="PANTHER" id="PTHR33643:SF1">
    <property type="entry name" value="UREASE ACCESSORY PROTEIN D"/>
    <property type="match status" value="1"/>
</dbReference>
<reference evidence="4 5" key="1">
    <citation type="submission" date="2019-03" db="EMBL/GenBank/DDBJ databases">
        <title>Genomic Encyclopedia of Type Strains, Phase IV (KMG-IV): sequencing the most valuable type-strain genomes for metagenomic binning, comparative biology and taxonomic classification.</title>
        <authorList>
            <person name="Goeker M."/>
        </authorList>
    </citation>
    <scope>NUCLEOTIDE SEQUENCE [LARGE SCALE GENOMIC DNA]</scope>
    <source>
        <strain evidence="4 5">DSM 19377</strain>
    </source>
</reference>
<proteinExistence type="inferred from homology"/>
<comment type="caution">
    <text evidence="4">The sequence shown here is derived from an EMBL/GenBank/DDBJ whole genome shotgun (WGS) entry which is preliminary data.</text>
</comment>
<evidence type="ECO:0000313" key="4">
    <source>
        <dbReference type="EMBL" id="TCP21949.1"/>
    </source>
</evidence>
<dbReference type="AlphaFoldDB" id="A0A4R2NK44"/>
<keyword evidence="3" id="KW-0963">Cytoplasm</keyword>
<evidence type="ECO:0000256" key="2">
    <source>
        <dbReference type="ARBA" id="ARBA00023186"/>
    </source>
</evidence>
<keyword evidence="2 3" id="KW-0143">Chaperone</keyword>
<dbReference type="Proteomes" id="UP000295416">
    <property type="component" value="Unassembled WGS sequence"/>
</dbReference>
<sequence>MRTVSEWKGTISRIGQRNILTDSYHRNPLEGHEFPDEKGPLMIYLMSSSPGLFNGDEEFISCRLTEGAQLFLTTPSPSELRPSPYDEESRQTQTFFLEPGSILEYLPELVIPFKDSNFRGTNSVYMSKGSQAIISEIVTAGRIGRDEIFQYKKFSSTFEVYWENKLQVWDCMNLDPASNLRGAGNFGEYTHVGTLWILSEQVTDEHLNYIQNTILADEGINCYGSASLLQTNGLVIRLLGNSAQDLQNVIKKCWDHCRGELFQIRPFDIRI</sequence>
<gene>
    <name evidence="3" type="primary">ureD</name>
    <name evidence="4" type="ORF">EV207_13836</name>
</gene>